<dbReference type="SUPFAM" id="SSF103441">
    <property type="entry name" value="PetM subunit of the cytochrome b6f complex"/>
    <property type="match status" value="1"/>
</dbReference>
<dbReference type="EMBL" id="BEGY01000051">
    <property type="protein sequence ID" value="GAX80309.1"/>
    <property type="molecule type" value="Genomic_DNA"/>
</dbReference>
<protein>
    <recommendedName>
        <fullName evidence="10">Cytochrome b6-f complex subunit PetM</fullName>
    </recommendedName>
</protein>
<dbReference type="GO" id="GO:0016020">
    <property type="term" value="C:membrane"/>
    <property type="evidence" value="ECO:0007669"/>
    <property type="project" value="UniProtKB-SubCell"/>
</dbReference>
<organism evidence="8 9">
    <name type="scientific">Chlamydomonas eustigma</name>
    <dbReference type="NCBI Taxonomy" id="1157962"/>
    <lineage>
        <taxon>Eukaryota</taxon>
        <taxon>Viridiplantae</taxon>
        <taxon>Chlorophyta</taxon>
        <taxon>core chlorophytes</taxon>
        <taxon>Chlorophyceae</taxon>
        <taxon>CS clade</taxon>
        <taxon>Chlamydomonadales</taxon>
        <taxon>Chlamydomonadaceae</taxon>
        <taxon>Chlamydomonas</taxon>
    </lineage>
</organism>
<dbReference type="HAMAP" id="MF_00396">
    <property type="entry name" value="Cytb6_f_PetM"/>
    <property type="match status" value="1"/>
</dbReference>
<sequence>MACIAVRAASQLSVTKAARVASARPALSASRVALRKASAPSPRLSSGVATQAGVEIAQLAGEAGFIAGTAFTMIGITLVGLAMGFVLLRVESLVEEGKL</sequence>
<dbReference type="AlphaFoldDB" id="A0A250XBN8"/>
<keyword evidence="9" id="KW-1185">Reference proteome</keyword>
<evidence type="ECO:0000256" key="6">
    <source>
        <dbReference type="ARBA" id="ARBA00023136"/>
    </source>
</evidence>
<evidence type="ECO:0000256" key="7">
    <source>
        <dbReference type="SAM" id="Phobius"/>
    </source>
</evidence>
<gene>
    <name evidence="8" type="ORF">CEUSTIGMA_g7747.t1</name>
</gene>
<dbReference type="Proteomes" id="UP000232323">
    <property type="component" value="Unassembled WGS sequence"/>
</dbReference>
<feature type="transmembrane region" description="Helical" evidence="7">
    <location>
        <begin position="65"/>
        <end position="88"/>
    </location>
</feature>
<evidence type="ECO:0008006" key="10">
    <source>
        <dbReference type="Google" id="ProtNLM"/>
    </source>
</evidence>
<keyword evidence="6 7" id="KW-0472">Membrane</keyword>
<evidence type="ECO:0000256" key="1">
    <source>
        <dbReference type="ARBA" id="ARBA00004167"/>
    </source>
</evidence>
<name>A0A250XBN8_9CHLO</name>
<reference evidence="8 9" key="1">
    <citation type="submission" date="2017-08" db="EMBL/GenBank/DDBJ databases">
        <title>Acidophilic green algal genome provides insights into adaptation to an acidic environment.</title>
        <authorList>
            <person name="Hirooka S."/>
            <person name="Hirose Y."/>
            <person name="Kanesaki Y."/>
            <person name="Higuchi S."/>
            <person name="Fujiwara T."/>
            <person name="Onuma R."/>
            <person name="Era A."/>
            <person name="Ohbayashi R."/>
            <person name="Uzuka A."/>
            <person name="Nozaki H."/>
            <person name="Yoshikawa H."/>
            <person name="Miyagishima S.Y."/>
        </authorList>
    </citation>
    <scope>NUCLEOTIDE SEQUENCE [LARGE SCALE GENOMIC DNA]</scope>
    <source>
        <strain evidence="8 9">NIES-2499</strain>
    </source>
</reference>
<keyword evidence="5 7" id="KW-1133">Transmembrane helix</keyword>
<evidence type="ECO:0000313" key="9">
    <source>
        <dbReference type="Proteomes" id="UP000232323"/>
    </source>
</evidence>
<dbReference type="Pfam" id="PF08041">
    <property type="entry name" value="PetM"/>
    <property type="match status" value="1"/>
</dbReference>
<keyword evidence="3 7" id="KW-0812">Transmembrane</keyword>
<dbReference type="InterPro" id="IPR012595">
    <property type="entry name" value="PetM_cyt_b6/f_cplx_su7"/>
</dbReference>
<accession>A0A250XBN8</accession>
<evidence type="ECO:0000256" key="4">
    <source>
        <dbReference type="ARBA" id="ARBA00022982"/>
    </source>
</evidence>
<evidence type="ECO:0000313" key="8">
    <source>
        <dbReference type="EMBL" id="GAX80309.1"/>
    </source>
</evidence>
<keyword evidence="2" id="KW-0813">Transport</keyword>
<dbReference type="GO" id="GO:0009512">
    <property type="term" value="C:cytochrome b6f complex"/>
    <property type="evidence" value="ECO:0007669"/>
    <property type="project" value="InterPro"/>
</dbReference>
<proteinExistence type="inferred from homology"/>
<evidence type="ECO:0000256" key="2">
    <source>
        <dbReference type="ARBA" id="ARBA00022448"/>
    </source>
</evidence>
<evidence type="ECO:0000256" key="5">
    <source>
        <dbReference type="ARBA" id="ARBA00022989"/>
    </source>
</evidence>
<evidence type="ECO:0000256" key="3">
    <source>
        <dbReference type="ARBA" id="ARBA00022692"/>
    </source>
</evidence>
<dbReference type="STRING" id="1157962.A0A250XBN8"/>
<comment type="subcellular location">
    <subcellularLocation>
        <location evidence="1">Membrane</location>
        <topology evidence="1">Single-pass membrane protein</topology>
    </subcellularLocation>
</comment>
<keyword evidence="4" id="KW-0249">Electron transport</keyword>
<comment type="caution">
    <text evidence="8">The sequence shown here is derived from an EMBL/GenBank/DDBJ whole genome shotgun (WGS) entry which is preliminary data.</text>
</comment>
<dbReference type="OrthoDB" id="1926597at2759"/>